<evidence type="ECO:0000313" key="2">
    <source>
        <dbReference type="Proteomes" id="UP000250006"/>
    </source>
</evidence>
<gene>
    <name evidence="1" type="ORF">NCTC11535_00473</name>
</gene>
<reference evidence="1 2" key="1">
    <citation type="submission" date="2018-06" db="EMBL/GenBank/DDBJ databases">
        <authorList>
            <consortium name="Pathogen Informatics"/>
            <person name="Doyle S."/>
        </authorList>
    </citation>
    <scope>NUCLEOTIDE SEQUENCE [LARGE SCALE GENOMIC DNA]</scope>
    <source>
        <strain evidence="1 2">NCTC11535</strain>
    </source>
</reference>
<dbReference type="InterPro" id="IPR024499">
    <property type="entry name" value="Mbeg1-like"/>
</dbReference>
<comment type="caution">
    <text evidence="1">The sequence shown here is derived from an EMBL/GenBank/DDBJ whole genome shotgun (WGS) entry which is preliminary data.</text>
</comment>
<dbReference type="InterPro" id="IPR029058">
    <property type="entry name" value="AB_hydrolase_fold"/>
</dbReference>
<keyword evidence="2" id="KW-1185">Reference proteome</keyword>
<evidence type="ECO:0000313" key="1">
    <source>
        <dbReference type="EMBL" id="SPT52819.1"/>
    </source>
</evidence>
<dbReference type="SUPFAM" id="SSF53474">
    <property type="entry name" value="alpha/beta-Hydrolases"/>
    <property type="match status" value="1"/>
</dbReference>
<accession>A0ABY1VL42</accession>
<name>A0ABY1VL42_9ACTO</name>
<proteinExistence type="predicted"/>
<protein>
    <submittedName>
        <fullName evidence="1">Protein of uncharacterized function (DUF2974)</fullName>
    </submittedName>
</protein>
<organism evidence="1 2">
    <name type="scientific">Actinomyces bovis</name>
    <dbReference type="NCBI Taxonomy" id="1658"/>
    <lineage>
        <taxon>Bacteria</taxon>
        <taxon>Bacillati</taxon>
        <taxon>Actinomycetota</taxon>
        <taxon>Actinomycetes</taxon>
        <taxon>Actinomycetales</taxon>
        <taxon>Actinomycetaceae</taxon>
        <taxon>Actinomyces</taxon>
    </lineage>
</organism>
<dbReference type="RefSeq" id="WP_170166907.1">
    <property type="nucleotide sequence ID" value="NZ_UAPQ01000001.1"/>
</dbReference>
<dbReference type="Pfam" id="PF11187">
    <property type="entry name" value="Mbeg1-like"/>
    <property type="match status" value="1"/>
</dbReference>
<sequence length="384" mass="42103">MAQESTPPEQRPGTLLSYVRRRLETFSQRGLCPVDSLVLSCLAYTQVPPEAELAGLRLRDWEGVPLRELYRAEYFQQYYAGLLIEPYGLRLLAAAAASPRFRDLLVRGYREHTDHQAQEQFAAVTFQVEPGLHFVAYRGTDASLVGWKESFNLSFCCPVPAQSDAAAYLEEVAQQVDGELVVGGHSKGGNLAVYAAACAPGAIQERIKQVFSHDGPGFLPEFLETDAYARVAEKTSKTVPQASVVGLLLEDRERHQVVRSKNALIWQHDPFSWVVEGCDFAYLDSLAPSARLVSSTVSAWLRSRSAEERERFINTLYAVLETAGAQSTQDLREGSWRNAPAVARAFAGLDPETRSFTLQTLAALLPLGIKAVPGLGKSATGSPA</sequence>
<dbReference type="EMBL" id="UAPQ01000001">
    <property type="protein sequence ID" value="SPT52819.1"/>
    <property type="molecule type" value="Genomic_DNA"/>
</dbReference>
<dbReference type="Gene3D" id="3.40.50.1820">
    <property type="entry name" value="alpha/beta hydrolase"/>
    <property type="match status" value="1"/>
</dbReference>
<dbReference type="Proteomes" id="UP000250006">
    <property type="component" value="Unassembled WGS sequence"/>
</dbReference>